<accession>A0A1J7FMB7</accession>
<dbReference type="Proteomes" id="UP000188354">
    <property type="component" value="Unassembled WGS sequence"/>
</dbReference>
<keyword evidence="2" id="KW-1185">Reference proteome</keyword>
<gene>
    <name evidence="1" type="ORF">TanjilG_27890</name>
</gene>
<dbReference type="EMBL" id="KV862424">
    <property type="protein sequence ID" value="OIV89093.1"/>
    <property type="molecule type" value="Genomic_DNA"/>
</dbReference>
<name>A0A1J7FMB7_LUPAN</name>
<sequence>MPTGSYPVKAYSLSVPYGYGRRKHKLYPVKSSLDLVCFIIMVNSLSGWLHNNSGNSCSALK</sequence>
<evidence type="ECO:0000313" key="2">
    <source>
        <dbReference type="Proteomes" id="UP000188354"/>
    </source>
</evidence>
<protein>
    <submittedName>
        <fullName evidence="1">Uncharacterized protein</fullName>
    </submittedName>
</protein>
<dbReference type="AlphaFoldDB" id="A0A1J7FMB7"/>
<proteinExistence type="predicted"/>
<reference evidence="1 2" key="1">
    <citation type="journal article" date="2017" name="Plant Biotechnol. J.">
        <title>A comprehensive draft genome sequence for lupin (Lupinus angustifolius), an emerging health food: insights into plant-microbe interactions and legume evolution.</title>
        <authorList>
            <person name="Hane J.K."/>
            <person name="Ming Y."/>
            <person name="Kamphuis L.G."/>
            <person name="Nelson M.N."/>
            <person name="Garg G."/>
            <person name="Atkins C.A."/>
            <person name="Bayer P.E."/>
            <person name="Bravo A."/>
            <person name="Bringans S."/>
            <person name="Cannon S."/>
            <person name="Edwards D."/>
            <person name="Foley R."/>
            <person name="Gao L.L."/>
            <person name="Harrison M.J."/>
            <person name="Huang W."/>
            <person name="Hurgobin B."/>
            <person name="Li S."/>
            <person name="Liu C.W."/>
            <person name="McGrath A."/>
            <person name="Morahan G."/>
            <person name="Murray J."/>
            <person name="Weller J."/>
            <person name="Jian J."/>
            <person name="Singh K.B."/>
        </authorList>
    </citation>
    <scope>NUCLEOTIDE SEQUENCE [LARGE SCALE GENOMIC DNA]</scope>
    <source>
        <strain evidence="2">cv. Tanjil</strain>
        <tissue evidence="1">Whole plant</tissue>
    </source>
</reference>
<organism evidence="1 2">
    <name type="scientific">Lupinus angustifolius</name>
    <name type="common">Narrow-leaved blue lupine</name>
    <dbReference type="NCBI Taxonomy" id="3871"/>
    <lineage>
        <taxon>Eukaryota</taxon>
        <taxon>Viridiplantae</taxon>
        <taxon>Streptophyta</taxon>
        <taxon>Embryophyta</taxon>
        <taxon>Tracheophyta</taxon>
        <taxon>Spermatophyta</taxon>
        <taxon>Magnoliopsida</taxon>
        <taxon>eudicotyledons</taxon>
        <taxon>Gunneridae</taxon>
        <taxon>Pentapetalae</taxon>
        <taxon>rosids</taxon>
        <taxon>fabids</taxon>
        <taxon>Fabales</taxon>
        <taxon>Fabaceae</taxon>
        <taxon>Papilionoideae</taxon>
        <taxon>50 kb inversion clade</taxon>
        <taxon>genistoids sensu lato</taxon>
        <taxon>core genistoids</taxon>
        <taxon>Genisteae</taxon>
        <taxon>Lupinus</taxon>
    </lineage>
</organism>
<dbReference type="Gramene" id="OIV89093">
    <property type="protein sequence ID" value="OIV89093"/>
    <property type="gene ID" value="TanjilG_27890"/>
</dbReference>
<evidence type="ECO:0000313" key="1">
    <source>
        <dbReference type="EMBL" id="OIV89093.1"/>
    </source>
</evidence>